<gene>
    <name evidence="1" type="ORF">RA178_06240</name>
</gene>
<dbReference type="InterPro" id="IPR006448">
    <property type="entry name" value="Phage_term_ssu_P27"/>
</dbReference>
<evidence type="ECO:0000313" key="1">
    <source>
        <dbReference type="EMBL" id="WMB74211.1"/>
    </source>
</evidence>
<dbReference type="Proteomes" id="UP001236800">
    <property type="component" value="Chromosome"/>
</dbReference>
<dbReference type="GeneID" id="301338766"/>
<organism evidence="1">
    <name type="scientific">Shewanella oncorhynchi</name>
    <dbReference type="NCBI Taxonomy" id="2726434"/>
    <lineage>
        <taxon>Bacteria</taxon>
        <taxon>Pseudomonadati</taxon>
        <taxon>Pseudomonadota</taxon>
        <taxon>Gammaproteobacteria</taxon>
        <taxon>Alteromonadales</taxon>
        <taxon>Shewanellaceae</taxon>
        <taxon>Shewanella</taxon>
    </lineage>
</organism>
<accession>A0AA50Q7H1</accession>
<proteinExistence type="predicted"/>
<dbReference type="EMBL" id="CP132914">
    <property type="protein sequence ID" value="WMB74211.1"/>
    <property type="molecule type" value="Genomic_DNA"/>
</dbReference>
<dbReference type="AlphaFoldDB" id="A0AA50Q7H1"/>
<dbReference type="KEGG" id="sog:RA178_06240"/>
<protein>
    <submittedName>
        <fullName evidence="1">P27 family phage terminase small subunit</fullName>
    </submittedName>
</protein>
<reference evidence="1" key="1">
    <citation type="submission" date="2023-08" db="EMBL/GenBank/DDBJ databases">
        <title>Complete genome sequence of Shewanella oncorhynchi Z-P2, a siderophore putrebactin-producing bacterium.</title>
        <authorList>
            <person name="Zhang Y."/>
        </authorList>
    </citation>
    <scope>NUCLEOTIDE SEQUENCE</scope>
    <source>
        <strain evidence="1">Z-P2</strain>
    </source>
</reference>
<dbReference type="RefSeq" id="WP_306684947.1">
    <property type="nucleotide sequence ID" value="NZ_CP132914.1"/>
</dbReference>
<dbReference type="Pfam" id="PF05119">
    <property type="entry name" value="Terminase_4"/>
    <property type="match status" value="1"/>
</dbReference>
<name>A0AA50Q7H1_9GAMM</name>
<sequence length="129" mass="14547">MMKFAIELTSRELEIFNHYKTIIEKEREVKPSENEVIAMLASCVAMYEVARKSIQEDGVLIRNENSYGISNKANPANTIAEKAQTTIKAYLGELLLTPKAKAQLSKAIMEKDSEDDPLAMALKKRAEKR</sequence>